<keyword evidence="3 6" id="KW-0479">Metal-binding</keyword>
<reference evidence="8 9" key="1">
    <citation type="submission" date="2019-07" db="EMBL/GenBank/DDBJ databases">
        <title>Novel species isolated from glacier.</title>
        <authorList>
            <person name="Liu Q."/>
            <person name="Xin Y.-H."/>
        </authorList>
    </citation>
    <scope>NUCLEOTIDE SEQUENCE [LARGE SCALE GENOMIC DNA]</scope>
    <source>
        <strain evidence="8 9">LB1R16</strain>
    </source>
</reference>
<evidence type="ECO:0000256" key="2">
    <source>
        <dbReference type="ARBA" id="ARBA00005568"/>
    </source>
</evidence>
<keyword evidence="4 6" id="KW-0460">Magnesium</keyword>
<comment type="similarity">
    <text evidence="2">Belongs to the HpcH/HpaI aldolase family.</text>
</comment>
<gene>
    <name evidence="8" type="ORF">FMM06_00985</name>
</gene>
<comment type="caution">
    <text evidence="8">The sequence shown here is derived from an EMBL/GenBank/DDBJ whole genome shotgun (WGS) entry which is preliminary data.</text>
</comment>
<dbReference type="InterPro" id="IPR011206">
    <property type="entry name" value="Citrate_lyase_beta/mcl1/mcl2"/>
</dbReference>
<feature type="binding site" evidence="5">
    <location>
        <position position="117"/>
    </location>
    <ligand>
        <name>substrate</name>
    </ligand>
</feature>
<organism evidence="8 9">
    <name type="scientific">Glacieibacterium frigidum</name>
    <dbReference type="NCBI Taxonomy" id="2593303"/>
    <lineage>
        <taxon>Bacteria</taxon>
        <taxon>Pseudomonadati</taxon>
        <taxon>Pseudomonadota</taxon>
        <taxon>Alphaproteobacteria</taxon>
        <taxon>Sphingomonadales</taxon>
        <taxon>Sphingosinicellaceae</taxon>
        <taxon>Glacieibacterium</taxon>
    </lineage>
</organism>
<proteinExistence type="inferred from homology"/>
<dbReference type="PANTHER" id="PTHR32308:SF10">
    <property type="entry name" value="CITRATE LYASE SUBUNIT BETA"/>
    <property type="match status" value="1"/>
</dbReference>
<feature type="binding site" evidence="5">
    <location>
        <position position="65"/>
    </location>
    <ligand>
        <name>substrate</name>
    </ligand>
</feature>
<dbReference type="Proteomes" id="UP000317894">
    <property type="component" value="Unassembled WGS sequence"/>
</dbReference>
<dbReference type="Gene3D" id="3.20.20.60">
    <property type="entry name" value="Phosphoenolpyruvate-binding domains"/>
    <property type="match status" value="1"/>
</dbReference>
<sequence>MRSKLFVPAARPEFFTKALAGDADALSFDLEDSVPAGAKAAARARLAELLASDAVRGSAKTIIVRVNGLDTPDFAEDVAALRGARVDLINLPKCEDAAVIQAAAEAVGDTRLLPTLETPRALARAAEIAAHPAVAGLQVGLNDLFATLGIDRRNVAHVHAALWTIRMAAGEGGCVAIDGAWPNIDDADGFRAEAELARSMGYVGKSCVHPSQVALANAVFGNDAATLDRARRIIAAGDSAAATGRGAFTLDGEMIDRPAIEQARTLLAGGKAL</sequence>
<accession>A0A552UF20</accession>
<dbReference type="RefSeq" id="WP_143554359.1">
    <property type="nucleotide sequence ID" value="NZ_VJWA01000001.1"/>
</dbReference>
<evidence type="ECO:0000259" key="7">
    <source>
        <dbReference type="Pfam" id="PF03328"/>
    </source>
</evidence>
<dbReference type="Pfam" id="PF03328">
    <property type="entry name" value="HpcH_HpaI"/>
    <property type="match status" value="1"/>
</dbReference>
<dbReference type="OrthoDB" id="9800547at2"/>
<keyword evidence="8" id="KW-0456">Lyase</keyword>
<protein>
    <submittedName>
        <fullName evidence="8">CoA ester lyase</fullName>
    </submittedName>
</protein>
<dbReference type="InterPro" id="IPR015813">
    <property type="entry name" value="Pyrv/PenolPyrv_kinase-like_dom"/>
</dbReference>
<evidence type="ECO:0000256" key="5">
    <source>
        <dbReference type="PIRSR" id="PIRSR015582-1"/>
    </source>
</evidence>
<dbReference type="InterPro" id="IPR005000">
    <property type="entry name" value="Aldolase/citrate-lyase_domain"/>
</dbReference>
<evidence type="ECO:0000256" key="1">
    <source>
        <dbReference type="ARBA" id="ARBA00001946"/>
    </source>
</evidence>
<dbReference type="SUPFAM" id="SSF51621">
    <property type="entry name" value="Phosphoenolpyruvate/pyruvate domain"/>
    <property type="match status" value="1"/>
</dbReference>
<comment type="cofactor">
    <cofactor evidence="1">
        <name>Mg(2+)</name>
        <dbReference type="ChEBI" id="CHEBI:18420"/>
    </cofactor>
</comment>
<feature type="binding site" evidence="6">
    <location>
        <position position="117"/>
    </location>
    <ligand>
        <name>Mg(2+)</name>
        <dbReference type="ChEBI" id="CHEBI:18420"/>
    </ligand>
</feature>
<evidence type="ECO:0000313" key="9">
    <source>
        <dbReference type="Proteomes" id="UP000317894"/>
    </source>
</evidence>
<evidence type="ECO:0000313" key="8">
    <source>
        <dbReference type="EMBL" id="TRW16815.1"/>
    </source>
</evidence>
<dbReference type="InterPro" id="IPR040442">
    <property type="entry name" value="Pyrv_kinase-like_dom_sf"/>
</dbReference>
<evidence type="ECO:0000256" key="6">
    <source>
        <dbReference type="PIRSR" id="PIRSR015582-2"/>
    </source>
</evidence>
<evidence type="ECO:0000256" key="4">
    <source>
        <dbReference type="ARBA" id="ARBA00022842"/>
    </source>
</evidence>
<name>A0A552UF20_9SPHN</name>
<evidence type="ECO:0000256" key="3">
    <source>
        <dbReference type="ARBA" id="ARBA00022723"/>
    </source>
</evidence>
<dbReference type="EMBL" id="VJWA01000001">
    <property type="protein sequence ID" value="TRW16815.1"/>
    <property type="molecule type" value="Genomic_DNA"/>
</dbReference>
<feature type="domain" description="HpcH/HpaI aldolase/citrate lyase" evidence="7">
    <location>
        <begin position="2"/>
        <end position="210"/>
    </location>
</feature>
<dbReference type="PIRSF" id="PIRSF015582">
    <property type="entry name" value="Cit_lyase_B"/>
    <property type="match status" value="1"/>
</dbReference>
<dbReference type="GO" id="GO:0000287">
    <property type="term" value="F:magnesium ion binding"/>
    <property type="evidence" value="ECO:0007669"/>
    <property type="project" value="TreeGrafter"/>
</dbReference>
<dbReference type="GO" id="GO:0006107">
    <property type="term" value="P:oxaloacetate metabolic process"/>
    <property type="evidence" value="ECO:0007669"/>
    <property type="project" value="TreeGrafter"/>
</dbReference>
<keyword evidence="9" id="KW-1185">Reference proteome</keyword>
<dbReference type="PANTHER" id="PTHR32308">
    <property type="entry name" value="LYASE BETA SUBUNIT, PUTATIVE (AFU_ORTHOLOGUE AFUA_4G13030)-RELATED"/>
    <property type="match status" value="1"/>
</dbReference>
<dbReference type="AlphaFoldDB" id="A0A552UF20"/>
<feature type="binding site" evidence="6">
    <location>
        <position position="143"/>
    </location>
    <ligand>
        <name>Mg(2+)</name>
        <dbReference type="ChEBI" id="CHEBI:18420"/>
    </ligand>
</feature>
<dbReference type="GO" id="GO:0016829">
    <property type="term" value="F:lyase activity"/>
    <property type="evidence" value="ECO:0007669"/>
    <property type="project" value="UniProtKB-KW"/>
</dbReference>